<accession>A0ABP5UZ69</accession>
<evidence type="ECO:0000313" key="4">
    <source>
        <dbReference type="Proteomes" id="UP001499986"/>
    </source>
</evidence>
<dbReference type="InterPro" id="IPR005509">
    <property type="entry name" value="AfsA_hotdog_dom"/>
</dbReference>
<dbReference type="NCBIfam" id="NF041195">
    <property type="entry name" value="ScbA_BarX_GamBu"/>
    <property type="match status" value="1"/>
</dbReference>
<dbReference type="EMBL" id="BAAASE010000002">
    <property type="protein sequence ID" value="GAA2390693.1"/>
    <property type="molecule type" value="Genomic_DNA"/>
</dbReference>
<reference evidence="4" key="1">
    <citation type="journal article" date="2019" name="Int. J. Syst. Evol. Microbiol.">
        <title>The Global Catalogue of Microorganisms (GCM) 10K type strain sequencing project: providing services to taxonomists for standard genome sequencing and annotation.</title>
        <authorList>
            <consortium name="The Broad Institute Genomics Platform"/>
            <consortium name="The Broad Institute Genome Sequencing Center for Infectious Disease"/>
            <person name="Wu L."/>
            <person name="Ma J."/>
        </authorList>
    </citation>
    <scope>NUCLEOTIDE SEQUENCE [LARGE SCALE GENOMIC DNA]</scope>
    <source>
        <strain evidence="4">JCM 4358</strain>
    </source>
</reference>
<feature type="region of interest" description="Disordered" evidence="1">
    <location>
        <begin position="1"/>
        <end position="72"/>
    </location>
</feature>
<sequence length="371" mass="40107">MPQSEPLSAPTDDQTGQECRPANRSTAAVENAPQAAAVDPVDPPEAAAAAAAVEPTQPSEPTSVTKELAHRTTEADVFPTQWRRISETRFRFTAHWPATHPFFGPVDDHHQDPMIVGETLRQASMVLAHAEFGAPADTHFVMWDLTVHTDPSALLLSDAAEPVDVDVVCSEIRRRGRGLHSMRTTMEFRRAGRFIARGTGSTGCTSPLAYRRLRQKQLAALGTPVPLLPGISPALAGRSRAEDVVLAPSDRPGVWRLRVDTGHPVLFPRPNDHVPGMVLFEAARQAAAAASGRHPFLPRSMTATFARYAELHTPCWIETEVLDENPGNPGDPGDPEDPGETTVRVSGRQDGESVFSATLTCAQPARVRSLS</sequence>
<comment type="caution">
    <text evidence="3">The sequence shown here is derived from an EMBL/GenBank/DDBJ whole genome shotgun (WGS) entry which is preliminary data.</text>
</comment>
<proteinExistence type="predicted"/>
<keyword evidence="4" id="KW-1185">Reference proteome</keyword>
<evidence type="ECO:0000256" key="1">
    <source>
        <dbReference type="SAM" id="MobiDB-lite"/>
    </source>
</evidence>
<feature type="domain" description="A-factor biosynthesis hotdog" evidence="2">
    <location>
        <begin position="237"/>
        <end position="361"/>
    </location>
</feature>
<dbReference type="InterPro" id="IPR029069">
    <property type="entry name" value="HotDog_dom_sf"/>
</dbReference>
<name>A0ABP5UZ69_9ACTN</name>
<dbReference type="Pfam" id="PF03756">
    <property type="entry name" value="AfsA"/>
    <property type="match status" value="2"/>
</dbReference>
<protein>
    <submittedName>
        <fullName evidence="3">Gamma-butyrolactone biosynthesis protein ScbA</fullName>
    </submittedName>
</protein>
<evidence type="ECO:0000313" key="3">
    <source>
        <dbReference type="EMBL" id="GAA2390693.1"/>
    </source>
</evidence>
<dbReference type="SUPFAM" id="SSF54637">
    <property type="entry name" value="Thioesterase/thiol ester dehydrase-isomerase"/>
    <property type="match status" value="1"/>
</dbReference>
<dbReference type="RefSeq" id="WP_086852271.1">
    <property type="nucleotide sequence ID" value="NZ_BAAASE010000002.1"/>
</dbReference>
<organism evidence="3 4">
    <name type="scientific">Streptomyces coeruleofuscus</name>
    <dbReference type="NCBI Taxonomy" id="66879"/>
    <lineage>
        <taxon>Bacteria</taxon>
        <taxon>Bacillati</taxon>
        <taxon>Actinomycetota</taxon>
        <taxon>Actinomycetes</taxon>
        <taxon>Kitasatosporales</taxon>
        <taxon>Streptomycetaceae</taxon>
        <taxon>Streptomyces</taxon>
    </lineage>
</organism>
<evidence type="ECO:0000259" key="2">
    <source>
        <dbReference type="Pfam" id="PF03756"/>
    </source>
</evidence>
<feature type="region of interest" description="Disordered" evidence="1">
    <location>
        <begin position="321"/>
        <end position="352"/>
    </location>
</feature>
<dbReference type="InterPro" id="IPR047757">
    <property type="entry name" value="AfsA-like"/>
</dbReference>
<feature type="domain" description="A-factor biosynthesis hotdog" evidence="2">
    <location>
        <begin position="70"/>
        <end position="202"/>
    </location>
</feature>
<feature type="compositionally biased region" description="Polar residues" evidence="1">
    <location>
        <begin position="1"/>
        <end position="17"/>
    </location>
</feature>
<gene>
    <name evidence="3" type="primary">scbA</name>
    <name evidence="3" type="ORF">GCM10010255_19540</name>
</gene>
<dbReference type="Proteomes" id="UP001499986">
    <property type="component" value="Unassembled WGS sequence"/>
</dbReference>
<feature type="compositionally biased region" description="Low complexity" evidence="1">
    <location>
        <begin position="27"/>
        <end position="57"/>
    </location>
</feature>